<evidence type="ECO:0000313" key="1">
    <source>
        <dbReference type="EMBL" id="MCG2418721.1"/>
    </source>
</evidence>
<proteinExistence type="predicted"/>
<evidence type="ECO:0000313" key="2">
    <source>
        <dbReference type="Proteomes" id="UP001139461"/>
    </source>
</evidence>
<sequence>TTIDISNLETLTTLALNVDGKTLEYTDEDGVLTSIDLETVIKNFETLTKIIDNGDGTYNYIDEDGVTTVIDANTTRVTVVDGVYTFTDGAGTTITTIDTNADAIAFDNSTNGFTATNVQAAIEEINTTINTTRGDLTVTGGIEFTGATDGLNKLLADAGIQVADGGITTAKLADNAITSAKIGDGEVKTADIADAAVTTTKIVAGTAGQVMITNAAGDVEWVNQATLQAQLVDGTTTVVSGTGTVADPYIVEVKDGAITTAKLADNAVTSAKIGDGEVKTADIADLNVTADKLGADAADVNKIATVNADGSVSYKAITTTSITDAKDLTAGDTSITVTNGTGATLVNSNVKVTDGGITTAKLADNAVNSDKIIDGEVKTADIADTNVTAAKLNDDVAGVGLVKNATTNALDVQANNGLNVDATADAVQLGGNLIKPTTVTTDATNTLAVAGLQTGSTLDKLVVAEADGTLRQVNAAMPKFFYMPPIIFDTSVNGTFTRNLHSEYLGQFSGTSNPTLVRSTSAPSAIPNVPGPTDLYYYITYYDTDVFTNVSINANGVLTYDIINNATEASFMTIVFVVK</sequence>
<feature type="non-terminal residue" evidence="1">
    <location>
        <position position="1"/>
    </location>
</feature>
<dbReference type="Proteomes" id="UP001139461">
    <property type="component" value="Unassembled WGS sequence"/>
</dbReference>
<dbReference type="AlphaFoldDB" id="A0A9X1QSR9"/>
<gene>
    <name evidence="1" type="ORF">K8089_06775</name>
</gene>
<accession>A0A9X1QSR9</accession>
<dbReference type="EMBL" id="JAIRBA010000009">
    <property type="protein sequence ID" value="MCG2418721.1"/>
    <property type="molecule type" value="Genomic_DNA"/>
</dbReference>
<keyword evidence="2" id="KW-1185">Reference proteome</keyword>
<reference evidence="1" key="1">
    <citation type="submission" date="2021-09" db="EMBL/GenBank/DDBJ databases">
        <title>Genome of Aequorivita sp. strain F47161.</title>
        <authorList>
            <person name="Wang Y."/>
        </authorList>
    </citation>
    <scope>NUCLEOTIDE SEQUENCE</scope>
    <source>
        <strain evidence="1">F47161</strain>
    </source>
</reference>
<name>A0A9X1QSR9_9FLAO</name>
<protein>
    <submittedName>
        <fullName evidence="1">Uncharacterized protein</fullName>
    </submittedName>
</protein>
<organism evidence="1 2">
    <name type="scientific">Aequorivita vitellina</name>
    <dbReference type="NCBI Taxonomy" id="2874475"/>
    <lineage>
        <taxon>Bacteria</taxon>
        <taxon>Pseudomonadati</taxon>
        <taxon>Bacteroidota</taxon>
        <taxon>Flavobacteriia</taxon>
        <taxon>Flavobacteriales</taxon>
        <taxon>Flavobacteriaceae</taxon>
        <taxon>Aequorivita</taxon>
    </lineage>
</organism>
<dbReference type="RefSeq" id="WP_237602526.1">
    <property type="nucleotide sequence ID" value="NZ_JAIRBA010000009.1"/>
</dbReference>
<comment type="caution">
    <text evidence="1">The sequence shown here is derived from an EMBL/GenBank/DDBJ whole genome shotgun (WGS) entry which is preliminary data.</text>
</comment>